<gene>
    <name evidence="1" type="ORF">VB248_05865</name>
</gene>
<evidence type="ECO:0008006" key="3">
    <source>
        <dbReference type="Google" id="ProtNLM"/>
    </source>
</evidence>
<organism evidence="1 2">
    <name type="scientific">Arcicella rigui</name>
    <dbReference type="NCBI Taxonomy" id="797020"/>
    <lineage>
        <taxon>Bacteria</taxon>
        <taxon>Pseudomonadati</taxon>
        <taxon>Bacteroidota</taxon>
        <taxon>Cytophagia</taxon>
        <taxon>Cytophagales</taxon>
        <taxon>Flectobacillaceae</taxon>
        <taxon>Arcicella</taxon>
    </lineage>
</organism>
<protein>
    <recommendedName>
        <fullName evidence="3">NHL repeat containing protein</fullName>
    </recommendedName>
</protein>
<dbReference type="InterPro" id="IPR050952">
    <property type="entry name" value="TRIM-NHL_E3_ligases"/>
</dbReference>
<comment type="caution">
    <text evidence="1">The sequence shown here is derived from an EMBL/GenBank/DDBJ whole genome shotgun (WGS) entry which is preliminary data.</text>
</comment>
<dbReference type="PANTHER" id="PTHR24104">
    <property type="entry name" value="E3 UBIQUITIN-PROTEIN LIGASE NHLRC1-RELATED"/>
    <property type="match status" value="1"/>
</dbReference>
<dbReference type="Proteomes" id="UP001302949">
    <property type="component" value="Unassembled WGS sequence"/>
</dbReference>
<dbReference type="EMBL" id="JAYFUM010000006">
    <property type="protein sequence ID" value="MEA5138645.1"/>
    <property type="molecule type" value="Genomic_DNA"/>
</dbReference>
<proteinExistence type="predicted"/>
<reference evidence="1 2" key="1">
    <citation type="submission" date="2023-12" db="EMBL/GenBank/DDBJ databases">
        <title>Novel species of the genus Arcicella isolated from rivers.</title>
        <authorList>
            <person name="Lu H."/>
        </authorList>
    </citation>
    <scope>NUCLEOTIDE SEQUENCE [LARGE SCALE GENOMIC DNA]</scope>
    <source>
        <strain evidence="1 2">KCTC 23307</strain>
    </source>
</reference>
<sequence length="381" mass="42857">MLISLTNSPSTGGGSIDASLPSLPKMTHHHLVFKGSLHNPLLAPRGVWSVDGKLMVSDTGQNRVFIWNEIPTSEFEEPSLVLGQIETTDTGRNAGHQVNASTLQYPSGIWSDGKKLIIADAWNHRVLVWHSMPSTNGQAADVVIGQPDFMSNQPNNHQIGANPTAQTLNWPYGVFSDGTHLWICDTGNRRVLFYEKIPTENFKAADEVIGKSNFFERDYEDFQPIWPYSARINEAGQMAVADTQYYRVLIWNDWRTANQQNADVIIGQPDFSSNGQNQYSLFPKPNAMNWLYDTFFYEKGIFVVDTGNSRVLWFKEVPKENNASADNVLGQFDFNTGSENSNTKLGTDKQLYWPFSICVSKQNLILADTGNHRVILYQIKN</sequence>
<dbReference type="SUPFAM" id="SSF101898">
    <property type="entry name" value="NHL repeat"/>
    <property type="match status" value="1"/>
</dbReference>
<dbReference type="Gene3D" id="2.120.10.30">
    <property type="entry name" value="TolB, C-terminal domain"/>
    <property type="match status" value="2"/>
</dbReference>
<dbReference type="InterPro" id="IPR011042">
    <property type="entry name" value="6-blade_b-propeller_TolB-like"/>
</dbReference>
<name>A0ABU5Q725_9BACT</name>
<dbReference type="PANTHER" id="PTHR24104:SF25">
    <property type="entry name" value="PROTEIN LIN-41"/>
    <property type="match status" value="1"/>
</dbReference>
<dbReference type="RefSeq" id="WP_323295812.1">
    <property type="nucleotide sequence ID" value="NZ_JAYFUM010000006.1"/>
</dbReference>
<keyword evidence="2" id="KW-1185">Reference proteome</keyword>
<evidence type="ECO:0000313" key="1">
    <source>
        <dbReference type="EMBL" id="MEA5138645.1"/>
    </source>
</evidence>
<accession>A0ABU5Q725</accession>
<evidence type="ECO:0000313" key="2">
    <source>
        <dbReference type="Proteomes" id="UP001302949"/>
    </source>
</evidence>